<keyword evidence="1" id="KW-0812">Transmembrane</keyword>
<feature type="transmembrane region" description="Helical" evidence="1">
    <location>
        <begin position="648"/>
        <end position="670"/>
    </location>
</feature>
<sequence length="857" mass="93501">MVTTATRSDQPSIRQVRLYKQADTIIKPAQLNRSYHVCIKSENTKRLGAEQNVHTIQFQNGSLFIDQIHIARPRFANDFVSWRQLTQSHYSCGHLRFLSGGVMLQGLVSLGTTGADAVPYSVVASYFPLVSDTVEGGRSTSAVGTLRTFTTQITKQRYAIDPVTKQPIQDPSLLPDNAWQPGLSLRLGYDVSKGTSIVQLGNEDISIHASYKPASQPDQTKLVIAPDLGCDSLCARYSDVYVGASITLTLDNHASFSGTVANTCAESDDSSSGVYFWRGTSPALAIAAAVRPTFLSKANLLQDTSLTVDELAGLLPGTATPQTDINTTANSMLIENMKWAICQRSDEKDWLKLFYGDQEAPPVLSQERVTLINKNLSWYQDTYAKAQFGWQAANYGGTNQPATQLTHYQALQLRYFLQTGIAQDSNFVSQQQGLYPEAYAESFPRIRAYLADGGEKWANELMNQIYLPNLGLEVASVKLTNDMSSVNAFCTLLTVLQPSGELAKQYYTNFLTATLQSNVDAVSFQDSTTLMQWLPLWLEQFLIQAVNLPETIPDAAKLAIAQLNEMMGQMGGNATKVAQEIVPILVNSPGSTIWDVCKGAEEAWATKFPKLSAIGRVFFFAAFGYGLSMIVQAFGNWKNLSDEDRAKLVVATVGFGVDGLLIVPEMLISIKDMGTDILNKINVWRYSSKTQEGIDQIGKAIDENYLENGLDETSKLFNAETKAIEAEGSLWEKLFGDVLKPVLKVAGVVVAAIVAAFSVYDLIQDVKSGQPITKIALDAVIAATNIAVVICTVVEIALASTVASVLGVVFALIGIIISIIEQCVIKPADPLDDFMKNVVVPFVDALPPQIPLSYEEV</sequence>
<evidence type="ECO:0000313" key="2">
    <source>
        <dbReference type="EMBL" id="MBW4464907.1"/>
    </source>
</evidence>
<feature type="transmembrane region" description="Helical" evidence="1">
    <location>
        <begin position="775"/>
        <end position="799"/>
    </location>
</feature>
<organism evidence="2 3">
    <name type="scientific">Pegethrix bostrychoides GSE-TBD4-15B</name>
    <dbReference type="NCBI Taxonomy" id="2839662"/>
    <lineage>
        <taxon>Bacteria</taxon>
        <taxon>Bacillati</taxon>
        <taxon>Cyanobacteriota</taxon>
        <taxon>Cyanophyceae</taxon>
        <taxon>Oculatellales</taxon>
        <taxon>Oculatellaceae</taxon>
        <taxon>Pegethrix</taxon>
    </lineage>
</organism>
<accession>A0A951P8X8</accession>
<keyword evidence="1" id="KW-1133">Transmembrane helix</keyword>
<dbReference type="EMBL" id="JAHHHV010000024">
    <property type="protein sequence ID" value="MBW4464907.1"/>
    <property type="molecule type" value="Genomic_DNA"/>
</dbReference>
<protein>
    <submittedName>
        <fullName evidence="2">Uncharacterized protein</fullName>
    </submittedName>
</protein>
<dbReference type="Proteomes" id="UP000707356">
    <property type="component" value="Unassembled WGS sequence"/>
</dbReference>
<keyword evidence="1" id="KW-0472">Membrane</keyword>
<evidence type="ECO:0000256" key="1">
    <source>
        <dbReference type="SAM" id="Phobius"/>
    </source>
</evidence>
<comment type="caution">
    <text evidence="2">The sequence shown here is derived from an EMBL/GenBank/DDBJ whole genome shotgun (WGS) entry which is preliminary data.</text>
</comment>
<reference evidence="2" key="1">
    <citation type="submission" date="2021-05" db="EMBL/GenBank/DDBJ databases">
        <authorList>
            <person name="Pietrasiak N."/>
            <person name="Ward R."/>
            <person name="Stajich J.E."/>
            <person name="Kurbessoian T."/>
        </authorList>
    </citation>
    <scope>NUCLEOTIDE SEQUENCE</scope>
    <source>
        <strain evidence="2">GSE-TBD4-15B</strain>
    </source>
</reference>
<feature type="transmembrane region" description="Helical" evidence="1">
    <location>
        <begin position="742"/>
        <end position="763"/>
    </location>
</feature>
<reference evidence="2" key="2">
    <citation type="journal article" date="2022" name="Microbiol. Resour. Announc.">
        <title>Metagenome Sequencing to Explore Phylogenomics of Terrestrial Cyanobacteria.</title>
        <authorList>
            <person name="Ward R.D."/>
            <person name="Stajich J.E."/>
            <person name="Johansen J.R."/>
            <person name="Huntemann M."/>
            <person name="Clum A."/>
            <person name="Foster B."/>
            <person name="Foster B."/>
            <person name="Roux S."/>
            <person name="Palaniappan K."/>
            <person name="Varghese N."/>
            <person name="Mukherjee S."/>
            <person name="Reddy T.B.K."/>
            <person name="Daum C."/>
            <person name="Copeland A."/>
            <person name="Chen I.A."/>
            <person name="Ivanova N.N."/>
            <person name="Kyrpides N.C."/>
            <person name="Shapiro N."/>
            <person name="Eloe-Fadrosh E.A."/>
            <person name="Pietrasiak N."/>
        </authorList>
    </citation>
    <scope>NUCLEOTIDE SEQUENCE</scope>
    <source>
        <strain evidence="2">GSE-TBD4-15B</strain>
    </source>
</reference>
<evidence type="ECO:0000313" key="3">
    <source>
        <dbReference type="Proteomes" id="UP000707356"/>
    </source>
</evidence>
<proteinExistence type="predicted"/>
<dbReference type="AlphaFoldDB" id="A0A951P8X8"/>
<feature type="transmembrane region" description="Helical" evidence="1">
    <location>
        <begin position="617"/>
        <end position="636"/>
    </location>
</feature>
<gene>
    <name evidence="2" type="ORF">KME07_05640</name>
</gene>
<name>A0A951P8X8_9CYAN</name>
<feature type="transmembrane region" description="Helical" evidence="1">
    <location>
        <begin position="805"/>
        <end position="825"/>
    </location>
</feature>